<dbReference type="EMBL" id="WMIB01000004">
    <property type="protein sequence ID" value="MTH53029.1"/>
    <property type="molecule type" value="Genomic_DNA"/>
</dbReference>
<keyword evidence="1" id="KW-0378">Hydrolase</keyword>
<dbReference type="InterPro" id="IPR006379">
    <property type="entry name" value="HAD-SF_hydro_IIB"/>
</dbReference>
<proteinExistence type="predicted"/>
<evidence type="ECO:0000313" key="2">
    <source>
        <dbReference type="Proteomes" id="UP000434639"/>
    </source>
</evidence>
<organism evidence="1 2">
    <name type="scientific">Metabacillus mangrovi</name>
    <dbReference type="NCBI Taxonomy" id="1491830"/>
    <lineage>
        <taxon>Bacteria</taxon>
        <taxon>Bacillati</taxon>
        <taxon>Bacillota</taxon>
        <taxon>Bacilli</taxon>
        <taxon>Bacillales</taxon>
        <taxon>Bacillaceae</taxon>
        <taxon>Metabacillus</taxon>
    </lineage>
</organism>
<evidence type="ECO:0000313" key="1">
    <source>
        <dbReference type="EMBL" id="MTH53029.1"/>
    </source>
</evidence>
<accession>A0A7X2S3M4</accession>
<sequence length="282" mass="31324">MTKIAAIDLDGTLLNSKNEISPENLHAMKAAAKRGIEVIIATGRAHFDVQAIFKNTGINPWIIAANGATIHDPDGLLFHSVPIRRDEAIEVMKWLETREFYYEVFSSEAIYTPQKGRELLQIEMDRLASSNPEISQDGLKLAAYKQFSQTGFQFIDSCSSIPADAELYNILAFSFNEEKRLTGWEQFKDHPGLTIVTSANHNFELEHEDDSKGIALKKLAEKFGVSLEETAAIGDSMNDESMIQAAGKKFAMGNAREEIKIQSDAIMGSNDEHGVAQMLNRL</sequence>
<dbReference type="SUPFAM" id="SSF56784">
    <property type="entry name" value="HAD-like"/>
    <property type="match status" value="1"/>
</dbReference>
<dbReference type="SFLD" id="SFLDG01144">
    <property type="entry name" value="C2.B.4:_PGP_Like"/>
    <property type="match status" value="1"/>
</dbReference>
<dbReference type="SFLD" id="SFLDG01140">
    <property type="entry name" value="C2.B:_Phosphomannomutase_and_P"/>
    <property type="match status" value="1"/>
</dbReference>
<dbReference type="RefSeq" id="WP_155111567.1">
    <property type="nucleotide sequence ID" value="NZ_WMIB01000004.1"/>
</dbReference>
<dbReference type="NCBIfam" id="TIGR00099">
    <property type="entry name" value="Cof-subfamily"/>
    <property type="match status" value="1"/>
</dbReference>
<name>A0A7X2S3M4_9BACI</name>
<dbReference type="GO" id="GO:0005829">
    <property type="term" value="C:cytosol"/>
    <property type="evidence" value="ECO:0007669"/>
    <property type="project" value="TreeGrafter"/>
</dbReference>
<dbReference type="InterPro" id="IPR036412">
    <property type="entry name" value="HAD-like_sf"/>
</dbReference>
<dbReference type="Gene3D" id="3.30.1240.10">
    <property type="match status" value="1"/>
</dbReference>
<reference evidence="1 2" key="1">
    <citation type="journal article" date="2017" name="Int. J. Syst. Evol. Microbiol.">
        <title>Bacillus mangrovi sp. nov., isolated from a sediment sample from a mangrove forest.</title>
        <authorList>
            <person name="Gupta V."/>
            <person name="Singh P.K."/>
            <person name="Korpole S."/>
            <person name="Tanuku N.R.S."/>
            <person name="Pinnaka A.K."/>
        </authorList>
    </citation>
    <scope>NUCLEOTIDE SEQUENCE [LARGE SCALE GENOMIC DNA]</scope>
    <source>
        <strain evidence="1 2">KCTC 33872</strain>
    </source>
</reference>
<dbReference type="CDD" id="cd07516">
    <property type="entry name" value="HAD_Pase"/>
    <property type="match status" value="1"/>
</dbReference>
<comment type="caution">
    <text evidence="1">The sequence shown here is derived from an EMBL/GenBank/DDBJ whole genome shotgun (WGS) entry which is preliminary data.</text>
</comment>
<dbReference type="GO" id="GO:0016791">
    <property type="term" value="F:phosphatase activity"/>
    <property type="evidence" value="ECO:0007669"/>
    <property type="project" value="TreeGrafter"/>
</dbReference>
<dbReference type="PANTHER" id="PTHR10000">
    <property type="entry name" value="PHOSPHOSERINE PHOSPHATASE"/>
    <property type="match status" value="1"/>
</dbReference>
<dbReference type="AlphaFoldDB" id="A0A7X2S3M4"/>
<dbReference type="SFLD" id="SFLDS00003">
    <property type="entry name" value="Haloacid_Dehalogenase"/>
    <property type="match status" value="1"/>
</dbReference>
<dbReference type="NCBIfam" id="TIGR01484">
    <property type="entry name" value="HAD-SF-IIB"/>
    <property type="match status" value="1"/>
</dbReference>
<protein>
    <submittedName>
        <fullName evidence="1">Cof-type HAD-IIB family hydrolase</fullName>
    </submittedName>
</protein>
<dbReference type="PROSITE" id="PS01228">
    <property type="entry name" value="COF_1"/>
    <property type="match status" value="1"/>
</dbReference>
<dbReference type="Proteomes" id="UP000434639">
    <property type="component" value="Unassembled WGS sequence"/>
</dbReference>
<gene>
    <name evidence="1" type="ORF">GKZ89_06360</name>
</gene>
<dbReference type="Gene3D" id="3.40.50.1000">
    <property type="entry name" value="HAD superfamily/HAD-like"/>
    <property type="match status" value="1"/>
</dbReference>
<dbReference type="InterPro" id="IPR023214">
    <property type="entry name" value="HAD_sf"/>
</dbReference>
<dbReference type="OrthoDB" id="9806027at2"/>
<dbReference type="GO" id="GO:0000287">
    <property type="term" value="F:magnesium ion binding"/>
    <property type="evidence" value="ECO:0007669"/>
    <property type="project" value="TreeGrafter"/>
</dbReference>
<dbReference type="Pfam" id="PF08282">
    <property type="entry name" value="Hydrolase_3"/>
    <property type="match status" value="1"/>
</dbReference>
<dbReference type="InterPro" id="IPR000150">
    <property type="entry name" value="Cof"/>
</dbReference>
<dbReference type="PANTHER" id="PTHR10000:SF55">
    <property type="entry name" value="5-AMINO-6-(5-PHOSPHO-D-RIBITYLAMINO)URACIL PHOSPHATASE YCSE"/>
    <property type="match status" value="1"/>
</dbReference>
<keyword evidence="2" id="KW-1185">Reference proteome</keyword>